<protein>
    <submittedName>
        <fullName evidence="2">Uncharacterized protein</fullName>
    </submittedName>
</protein>
<evidence type="ECO:0000256" key="1">
    <source>
        <dbReference type="SAM" id="MobiDB-lite"/>
    </source>
</evidence>
<dbReference type="EMBL" id="JANVFT010000049">
    <property type="protein sequence ID" value="KAJ4486794.1"/>
    <property type="molecule type" value="Genomic_DNA"/>
</dbReference>
<evidence type="ECO:0000313" key="2">
    <source>
        <dbReference type="EMBL" id="KAJ4486794.1"/>
    </source>
</evidence>
<feature type="compositionally biased region" description="Polar residues" evidence="1">
    <location>
        <begin position="1"/>
        <end position="21"/>
    </location>
</feature>
<gene>
    <name evidence="2" type="ORF">C8R41DRAFT_921185</name>
</gene>
<keyword evidence="3" id="KW-1185">Reference proteome</keyword>
<organism evidence="2 3">
    <name type="scientific">Lentinula lateritia</name>
    <dbReference type="NCBI Taxonomy" id="40482"/>
    <lineage>
        <taxon>Eukaryota</taxon>
        <taxon>Fungi</taxon>
        <taxon>Dikarya</taxon>
        <taxon>Basidiomycota</taxon>
        <taxon>Agaricomycotina</taxon>
        <taxon>Agaricomycetes</taxon>
        <taxon>Agaricomycetidae</taxon>
        <taxon>Agaricales</taxon>
        <taxon>Marasmiineae</taxon>
        <taxon>Omphalotaceae</taxon>
        <taxon>Lentinula</taxon>
    </lineage>
</organism>
<proteinExistence type="predicted"/>
<feature type="compositionally biased region" description="Basic and acidic residues" evidence="1">
    <location>
        <begin position="380"/>
        <end position="397"/>
    </location>
</feature>
<evidence type="ECO:0000313" key="3">
    <source>
        <dbReference type="Proteomes" id="UP001150217"/>
    </source>
</evidence>
<accession>A0ABQ8VDF1</accession>
<comment type="caution">
    <text evidence="2">The sequence shown here is derived from an EMBL/GenBank/DDBJ whole genome shotgun (WGS) entry which is preliminary data.</text>
</comment>
<feature type="region of interest" description="Disordered" evidence="1">
    <location>
        <begin position="1"/>
        <end position="73"/>
    </location>
</feature>
<reference evidence="2" key="1">
    <citation type="submission" date="2022-08" db="EMBL/GenBank/DDBJ databases">
        <title>A Global Phylogenomic Analysis of the Shiitake Genus Lentinula.</title>
        <authorList>
            <consortium name="DOE Joint Genome Institute"/>
            <person name="Sierra-Patev S."/>
            <person name="Min B."/>
            <person name="Naranjo-Ortiz M."/>
            <person name="Looney B."/>
            <person name="Konkel Z."/>
            <person name="Slot J.C."/>
            <person name="Sakamoto Y."/>
            <person name="Steenwyk J.L."/>
            <person name="Rokas A."/>
            <person name="Carro J."/>
            <person name="Camarero S."/>
            <person name="Ferreira P."/>
            <person name="Molpeceres G."/>
            <person name="Ruiz-Duenas F.J."/>
            <person name="Serrano A."/>
            <person name="Henrissat B."/>
            <person name="Drula E."/>
            <person name="Hughes K.W."/>
            <person name="Mata J.L."/>
            <person name="Ishikawa N.K."/>
            <person name="Vargas-Isla R."/>
            <person name="Ushijima S."/>
            <person name="Smith C.A."/>
            <person name="Ahrendt S."/>
            <person name="Andreopoulos W."/>
            <person name="He G."/>
            <person name="Labutti K."/>
            <person name="Lipzen A."/>
            <person name="Ng V."/>
            <person name="Riley R."/>
            <person name="Sandor L."/>
            <person name="Barry K."/>
            <person name="Martinez A.T."/>
            <person name="Xiao Y."/>
            <person name="Gibbons J.G."/>
            <person name="Terashima K."/>
            <person name="Grigoriev I.V."/>
            <person name="Hibbett D.S."/>
        </authorList>
    </citation>
    <scope>NUCLEOTIDE SEQUENCE</scope>
    <source>
        <strain evidence="2">RHP3577 ss4</strain>
    </source>
</reference>
<sequence>MSEPTPSTMDSNLPGNINTSKKCGGQKTKHVKDIQSTATEPAKTVNKRKPATQGGPGTKMKKTKKATTTNSAGQKSVCVPLQDVTNELGNVSAPAPTNETRQNPNDNAHALTPVANVGNGPALTPNIRTLVETNTLTPTDLEAAKAQFFKEAEERFKDLERAQKVNQPLAATAANMARTPERVVEDCQVPAAPKRQWPPIRARKHDRGVFQNQYRNISAEKPAVPLLTAQNLEGQVEQVTGTVETIERPQGEAGDGKRGFCLQDAVDLEQNGNEYADFLASVHTNATMARIDLNKTYRQQDPNVISLVCRKTAIDLPYFGKEHFPGYWATREALKQYIKNQRKYAECQRKARVSGKHFLKDKRFRSGNDVYISDGEVSVEDNHGEGPSGTHHDEEVD</sequence>
<feature type="region of interest" description="Disordered" evidence="1">
    <location>
        <begin position="373"/>
        <end position="397"/>
    </location>
</feature>
<dbReference type="Proteomes" id="UP001150217">
    <property type="component" value="Unassembled WGS sequence"/>
</dbReference>
<name>A0ABQ8VDF1_9AGAR</name>